<keyword evidence="1" id="KW-1133">Transmembrane helix</keyword>
<gene>
    <name evidence="2" type="ORF">JIV24_02840</name>
</gene>
<reference evidence="2 3" key="1">
    <citation type="submission" date="2021-01" db="EMBL/GenBank/DDBJ databases">
        <title>Carboxyliciviraga sp.nov., isolated from coastal sediments.</title>
        <authorList>
            <person name="Lu D."/>
            <person name="Zhang T."/>
        </authorList>
    </citation>
    <scope>NUCLEOTIDE SEQUENCE [LARGE SCALE GENOMIC DNA]</scope>
    <source>
        <strain evidence="2 3">N1Y132</strain>
    </source>
</reference>
<keyword evidence="3" id="KW-1185">Reference proteome</keyword>
<evidence type="ECO:0000313" key="3">
    <source>
        <dbReference type="Proteomes" id="UP000605676"/>
    </source>
</evidence>
<organism evidence="2 3">
    <name type="scientific">Carboxylicivirga marina</name>
    <dbReference type="NCBI Taxonomy" id="2800988"/>
    <lineage>
        <taxon>Bacteria</taxon>
        <taxon>Pseudomonadati</taxon>
        <taxon>Bacteroidota</taxon>
        <taxon>Bacteroidia</taxon>
        <taxon>Marinilabiliales</taxon>
        <taxon>Marinilabiliaceae</taxon>
        <taxon>Carboxylicivirga</taxon>
    </lineage>
</organism>
<accession>A0ABS1HF18</accession>
<sequence>MKKNKHIFLLGALFFLFALVKYAFTPDEMPTTFIVFEVLSFLVVLYIIYFILNFIETCMHGADNSKMDKECIRRQSEITCLRSRLEEVEHANINETDEDKYGNSDLFIESINKHLGEVNEQSVVEIANLITSRYEVMALVGYCSNNDEQCVPVKTYGVDEDIQMPAINTTEGLHAQALADKKAMEIEDIPHDYIEVGSGSGSTKPLILYILPVIDGSKVMIFEIASFKKLDLVDVWNKLDGQQ</sequence>
<evidence type="ECO:0000256" key="1">
    <source>
        <dbReference type="SAM" id="Phobius"/>
    </source>
</evidence>
<feature type="transmembrane region" description="Helical" evidence="1">
    <location>
        <begin position="33"/>
        <end position="52"/>
    </location>
</feature>
<evidence type="ECO:0000313" key="2">
    <source>
        <dbReference type="EMBL" id="MBK3516261.1"/>
    </source>
</evidence>
<name>A0ABS1HF18_9BACT</name>
<protein>
    <submittedName>
        <fullName evidence="2">GAF domain-containing protein</fullName>
    </submittedName>
</protein>
<dbReference type="Proteomes" id="UP000605676">
    <property type="component" value="Unassembled WGS sequence"/>
</dbReference>
<comment type="caution">
    <text evidence="2">The sequence shown here is derived from an EMBL/GenBank/DDBJ whole genome shotgun (WGS) entry which is preliminary data.</text>
</comment>
<keyword evidence="1" id="KW-0472">Membrane</keyword>
<keyword evidence="1" id="KW-0812">Transmembrane</keyword>
<proteinExistence type="predicted"/>
<dbReference type="RefSeq" id="WP_200463490.1">
    <property type="nucleotide sequence ID" value="NZ_JAENRR010000004.1"/>
</dbReference>
<dbReference type="EMBL" id="JAENRR010000004">
    <property type="protein sequence ID" value="MBK3516261.1"/>
    <property type="molecule type" value="Genomic_DNA"/>
</dbReference>